<protein>
    <submittedName>
        <fullName evidence="1">Uncharacterized protein</fullName>
    </submittedName>
</protein>
<dbReference type="Proteomes" id="UP000276133">
    <property type="component" value="Unassembled WGS sequence"/>
</dbReference>
<proteinExistence type="predicted"/>
<evidence type="ECO:0000313" key="1">
    <source>
        <dbReference type="EMBL" id="RNA36280.1"/>
    </source>
</evidence>
<accession>A0A3M7SKV6</accession>
<gene>
    <name evidence="1" type="ORF">BpHYR1_022159</name>
</gene>
<sequence length="63" mass="7277">MGQFTDICIRLIGFRLILGIYFHLKSNINANELLAYIISFSDSDSLYKLFVCSRWHSRATLSC</sequence>
<comment type="caution">
    <text evidence="1">The sequence shown here is derived from an EMBL/GenBank/DDBJ whole genome shotgun (WGS) entry which is preliminary data.</text>
</comment>
<organism evidence="1 2">
    <name type="scientific">Brachionus plicatilis</name>
    <name type="common">Marine rotifer</name>
    <name type="synonym">Brachionus muelleri</name>
    <dbReference type="NCBI Taxonomy" id="10195"/>
    <lineage>
        <taxon>Eukaryota</taxon>
        <taxon>Metazoa</taxon>
        <taxon>Spiralia</taxon>
        <taxon>Gnathifera</taxon>
        <taxon>Rotifera</taxon>
        <taxon>Eurotatoria</taxon>
        <taxon>Monogononta</taxon>
        <taxon>Pseudotrocha</taxon>
        <taxon>Ploima</taxon>
        <taxon>Brachionidae</taxon>
        <taxon>Brachionus</taxon>
    </lineage>
</organism>
<dbReference type="EMBL" id="REGN01001208">
    <property type="protein sequence ID" value="RNA36280.1"/>
    <property type="molecule type" value="Genomic_DNA"/>
</dbReference>
<dbReference type="AlphaFoldDB" id="A0A3M7SKV6"/>
<keyword evidence="2" id="KW-1185">Reference proteome</keyword>
<evidence type="ECO:0000313" key="2">
    <source>
        <dbReference type="Proteomes" id="UP000276133"/>
    </source>
</evidence>
<reference evidence="1 2" key="1">
    <citation type="journal article" date="2018" name="Sci. Rep.">
        <title>Genomic signatures of local adaptation to the degree of environmental predictability in rotifers.</title>
        <authorList>
            <person name="Franch-Gras L."/>
            <person name="Hahn C."/>
            <person name="Garcia-Roger E.M."/>
            <person name="Carmona M.J."/>
            <person name="Serra M."/>
            <person name="Gomez A."/>
        </authorList>
    </citation>
    <scope>NUCLEOTIDE SEQUENCE [LARGE SCALE GENOMIC DNA]</scope>
    <source>
        <strain evidence="1">HYR1</strain>
    </source>
</reference>
<name>A0A3M7SKV6_BRAPC</name>